<protein>
    <submittedName>
        <fullName evidence="1">DUF1798 family protein</fullName>
    </submittedName>
</protein>
<dbReference type="Proteomes" id="UP000326671">
    <property type="component" value="Unassembled WGS sequence"/>
</dbReference>
<comment type="caution">
    <text evidence="1">The sequence shown here is derived from an EMBL/GenBank/DDBJ whole genome shotgun (WGS) entry which is preliminary data.</text>
</comment>
<gene>
    <name evidence="1" type="ORF">F4V44_09445</name>
</gene>
<organism evidence="1 2">
    <name type="scientific">Niallia endozanthoxylica</name>
    <dbReference type="NCBI Taxonomy" id="2036016"/>
    <lineage>
        <taxon>Bacteria</taxon>
        <taxon>Bacillati</taxon>
        <taxon>Bacillota</taxon>
        <taxon>Bacilli</taxon>
        <taxon>Bacillales</taxon>
        <taxon>Bacillaceae</taxon>
        <taxon>Niallia</taxon>
    </lineage>
</organism>
<accession>A0A5J5HU33</accession>
<keyword evidence="2" id="KW-1185">Reference proteome</keyword>
<dbReference type="InterPro" id="IPR023351">
    <property type="entry name" value="YppE-like_sf"/>
</dbReference>
<reference evidence="1 2" key="1">
    <citation type="submission" date="2019-09" db="EMBL/GenBank/DDBJ databases">
        <title>Whole genome sequences of isolates from the Mars Exploration Rovers.</title>
        <authorList>
            <person name="Seuylemezian A."/>
            <person name="Vaishampayan P."/>
        </authorList>
    </citation>
    <scope>NUCLEOTIDE SEQUENCE [LARGE SCALE GENOMIC DNA]</scope>
    <source>
        <strain evidence="1 2">MER_TA_151</strain>
    </source>
</reference>
<dbReference type="SUPFAM" id="SSF140415">
    <property type="entry name" value="YppE-like"/>
    <property type="match status" value="1"/>
</dbReference>
<evidence type="ECO:0000313" key="2">
    <source>
        <dbReference type="Proteomes" id="UP000326671"/>
    </source>
</evidence>
<name>A0A5J5HU33_9BACI</name>
<dbReference type="EMBL" id="VYKL01000015">
    <property type="protein sequence ID" value="KAA9026090.1"/>
    <property type="molecule type" value="Genomic_DNA"/>
</dbReference>
<sequence>MEMRVILIQDLLKKTEVLLEYCRTAMDIFEKTKETNIEGDFHQEVVPFTNKVKIELDIWYPAVKDWITSVRPPHLHVEQMESVKEQLETITVQAFFPLTSKTRFYNTVQSAEFVLKAVLKELKDDYV</sequence>
<evidence type="ECO:0000313" key="1">
    <source>
        <dbReference type="EMBL" id="KAA9026090.1"/>
    </source>
</evidence>
<dbReference type="OrthoDB" id="2361079at2"/>
<dbReference type="InterPro" id="IPR014913">
    <property type="entry name" value="YppE-like"/>
</dbReference>
<dbReference type="Pfam" id="PF08807">
    <property type="entry name" value="DUF1798"/>
    <property type="match status" value="1"/>
</dbReference>
<dbReference type="Gene3D" id="1.20.120.440">
    <property type="entry name" value="YppE-like"/>
    <property type="match status" value="1"/>
</dbReference>
<proteinExistence type="predicted"/>
<dbReference type="AlphaFoldDB" id="A0A5J5HU33"/>